<feature type="compositionally biased region" description="Low complexity" evidence="2">
    <location>
        <begin position="296"/>
        <end position="315"/>
    </location>
</feature>
<organism evidence="4">
    <name type="scientific">Davidia involucrata</name>
    <name type="common">Dove tree</name>
    <dbReference type="NCBI Taxonomy" id="16924"/>
    <lineage>
        <taxon>Eukaryota</taxon>
        <taxon>Viridiplantae</taxon>
        <taxon>Streptophyta</taxon>
        <taxon>Embryophyta</taxon>
        <taxon>Tracheophyta</taxon>
        <taxon>Spermatophyta</taxon>
        <taxon>Magnoliopsida</taxon>
        <taxon>eudicotyledons</taxon>
        <taxon>Gunneridae</taxon>
        <taxon>Pentapetalae</taxon>
        <taxon>asterids</taxon>
        <taxon>Cornales</taxon>
        <taxon>Nyssaceae</taxon>
        <taxon>Davidia</taxon>
    </lineage>
</organism>
<sequence length="665" mass="72470">MSLPRRSSLSPPQTNLKHRVITCLNKLSDRDTLAVATTELESIARNLSHDAFSPFLNCLSTTDSSEKSPVRKQCVRLLGLLSASHGDALSPHLSKMLSAVLRRLRDPDSAVRSACVDAVASMASQITKPPFSSFLKPLVEAIFLEQDYNSQIGSSLCLAAAIEASPNPDPSQLQKLLPRLLKLVKNDCFKAKPALLSLIGSIVSAGGASSLNLLNCLIPCLVEFLSSEDWAARKAAAEALARLAVAERNLLPEFKSSCLASLESRKFDKVKLVRDIMNRSLELWKEVPGVSNDILPQPQSKSSSKNNGNSGCSPPVSKSSRVEGFETPQQKKTTPTNRLPSPDNSFATMAPKRSPLKISDKNPGTAIFRKLECKKRSDWNVEVAVPQPSSLEVACEDDVKNRYTEVSKSGVDESCKNLKPETKRVLFNKTCDEKLHKFGGLRSGSRVVPFRGNDNCELDVVDSNATEEVYGNHKEVEDLSLIRKQLVQIENQQSSLLEVLQRFIGSSQSGMTSLETRVNGLEKALDEISYDLAVSTGRISNSESTGNTCCMLPGAEFLSPKKFWRRMEGQYSTSRFSFSGKNLSLTAMRNMPDKDANCEMFKPDNLRDQNQSGGGSVVNPAADTLAELRGNCNAERVSVCNASGLDRASLTSCITAAKLSSRSSV</sequence>
<dbReference type="InterPro" id="IPR011989">
    <property type="entry name" value="ARM-like"/>
</dbReference>
<feature type="region of interest" description="Disordered" evidence="2">
    <location>
        <begin position="292"/>
        <end position="361"/>
    </location>
</feature>
<dbReference type="GO" id="GO:0008017">
    <property type="term" value="F:microtubule binding"/>
    <property type="evidence" value="ECO:0007669"/>
    <property type="project" value="InterPro"/>
</dbReference>
<evidence type="ECO:0000313" key="4">
    <source>
        <dbReference type="EMBL" id="MPA57534.1"/>
    </source>
</evidence>
<dbReference type="InterPro" id="IPR016024">
    <property type="entry name" value="ARM-type_fold"/>
</dbReference>
<dbReference type="InterPro" id="IPR033337">
    <property type="entry name" value="TORTIFOLIA1/SINE1-2"/>
</dbReference>
<name>A0A5B7AMG5_DAVIN</name>
<dbReference type="PANTHER" id="PTHR31355:SF32">
    <property type="entry name" value="TORTIFOLIA1-LIKE PROTEIN 4"/>
    <property type="match status" value="1"/>
</dbReference>
<gene>
    <name evidence="4" type="ORF">Din_026975</name>
</gene>
<feature type="compositionally biased region" description="Polar residues" evidence="2">
    <location>
        <begin position="327"/>
        <end position="347"/>
    </location>
</feature>
<reference evidence="4" key="1">
    <citation type="submission" date="2019-08" db="EMBL/GenBank/DDBJ databases">
        <title>Reference gene set and small RNA set construction with multiple tissues from Davidia involucrata Baill.</title>
        <authorList>
            <person name="Yang H."/>
            <person name="Zhou C."/>
            <person name="Li G."/>
            <person name="Wang J."/>
            <person name="Gao P."/>
            <person name="Wang M."/>
            <person name="Wang R."/>
            <person name="Zhao Y."/>
        </authorList>
    </citation>
    <scope>NUCLEOTIDE SEQUENCE</scope>
    <source>
        <tissue evidence="4">Mixed with DoveR01_LX</tissue>
    </source>
</reference>
<evidence type="ECO:0000256" key="2">
    <source>
        <dbReference type="SAM" id="MobiDB-lite"/>
    </source>
</evidence>
<protein>
    <submittedName>
        <fullName evidence="4">Putative microtubule-associated protein TORTIFOLIA1-like</fullName>
    </submittedName>
</protein>
<dbReference type="InterPro" id="IPR057600">
    <property type="entry name" value="TORTIFOLIA1/SINE1-2_N"/>
</dbReference>
<feature type="repeat" description="HEAT" evidence="1">
    <location>
        <begin position="217"/>
        <end position="244"/>
    </location>
</feature>
<evidence type="ECO:0000256" key="1">
    <source>
        <dbReference type="PROSITE-ProRule" id="PRU00103"/>
    </source>
</evidence>
<dbReference type="PROSITE" id="PS50077">
    <property type="entry name" value="HEAT_REPEAT"/>
    <property type="match status" value="1"/>
</dbReference>
<dbReference type="AlphaFoldDB" id="A0A5B7AMG5"/>
<dbReference type="Gene3D" id="1.25.10.10">
    <property type="entry name" value="Leucine-rich Repeat Variant"/>
    <property type="match status" value="1"/>
</dbReference>
<dbReference type="InterPro" id="IPR021133">
    <property type="entry name" value="HEAT_type_2"/>
</dbReference>
<dbReference type="EMBL" id="GHES01026975">
    <property type="protein sequence ID" value="MPA57534.1"/>
    <property type="molecule type" value="Transcribed_RNA"/>
</dbReference>
<dbReference type="SUPFAM" id="SSF48371">
    <property type="entry name" value="ARM repeat"/>
    <property type="match status" value="1"/>
</dbReference>
<evidence type="ECO:0000259" key="3">
    <source>
        <dbReference type="Pfam" id="PF24714"/>
    </source>
</evidence>
<feature type="domain" description="TORTIFOLIA1/SINE1-2 N-terminal" evidence="3">
    <location>
        <begin position="15"/>
        <end position="286"/>
    </location>
</feature>
<proteinExistence type="predicted"/>
<dbReference type="GO" id="GO:0005874">
    <property type="term" value="C:microtubule"/>
    <property type="evidence" value="ECO:0007669"/>
    <property type="project" value="InterPro"/>
</dbReference>
<accession>A0A5B7AMG5</accession>
<dbReference type="Pfam" id="PF24714">
    <property type="entry name" value="TOR1L1_N"/>
    <property type="match status" value="1"/>
</dbReference>
<dbReference type="FunFam" id="1.25.10.10:FF:000464">
    <property type="entry name" value="TORTIFOLIA1-like protein 3 isoform A"/>
    <property type="match status" value="1"/>
</dbReference>
<dbReference type="PANTHER" id="PTHR31355">
    <property type="entry name" value="MICROTUBULE-ASSOCIATED PROTEIN TORTIFOLIA1"/>
    <property type="match status" value="1"/>
</dbReference>